<name>A0A2P5A415_TREOI</name>
<evidence type="ECO:0000313" key="1">
    <source>
        <dbReference type="EMBL" id="PON31272.1"/>
    </source>
</evidence>
<dbReference type="AlphaFoldDB" id="A0A2P5A415"/>
<accession>A0A2P5A415</accession>
<evidence type="ECO:0000313" key="2">
    <source>
        <dbReference type="Proteomes" id="UP000237000"/>
    </source>
</evidence>
<gene>
    <name evidence="1" type="ORF">TorRG33x02_358270</name>
</gene>
<keyword evidence="2" id="KW-1185">Reference proteome</keyword>
<comment type="caution">
    <text evidence="1">The sequence shown here is derived from an EMBL/GenBank/DDBJ whole genome shotgun (WGS) entry which is preliminary data.</text>
</comment>
<sequence>MNNMAKGVVVEREVAFHEGVECSPSSVPLLKLAESCTVASLYGSPLISRLAKFIT</sequence>
<dbReference type="Proteomes" id="UP000237000">
    <property type="component" value="Unassembled WGS sequence"/>
</dbReference>
<protein>
    <submittedName>
        <fullName evidence="1">Uncharacterized protein</fullName>
    </submittedName>
</protein>
<dbReference type="EMBL" id="JXTC01001498">
    <property type="protein sequence ID" value="PON31272.1"/>
    <property type="molecule type" value="Genomic_DNA"/>
</dbReference>
<dbReference type="OrthoDB" id="10304856at2759"/>
<dbReference type="InParanoid" id="A0A2P5A415"/>
<reference evidence="2" key="1">
    <citation type="submission" date="2016-06" db="EMBL/GenBank/DDBJ databases">
        <title>Parallel loss of symbiosis genes in relatives of nitrogen-fixing non-legume Parasponia.</title>
        <authorList>
            <person name="Van Velzen R."/>
            <person name="Holmer R."/>
            <person name="Bu F."/>
            <person name="Rutten L."/>
            <person name="Van Zeijl A."/>
            <person name="Liu W."/>
            <person name="Santuari L."/>
            <person name="Cao Q."/>
            <person name="Sharma T."/>
            <person name="Shen D."/>
            <person name="Roswanjaya Y."/>
            <person name="Wardhani T."/>
            <person name="Kalhor M.S."/>
            <person name="Jansen J."/>
            <person name="Van den Hoogen J."/>
            <person name="Gungor B."/>
            <person name="Hartog M."/>
            <person name="Hontelez J."/>
            <person name="Verver J."/>
            <person name="Yang W.-C."/>
            <person name="Schijlen E."/>
            <person name="Repin R."/>
            <person name="Schilthuizen M."/>
            <person name="Schranz E."/>
            <person name="Heidstra R."/>
            <person name="Miyata K."/>
            <person name="Fedorova E."/>
            <person name="Kohlen W."/>
            <person name="Bisseling T."/>
            <person name="Smit S."/>
            <person name="Geurts R."/>
        </authorList>
    </citation>
    <scope>NUCLEOTIDE SEQUENCE [LARGE SCALE GENOMIC DNA]</scope>
    <source>
        <strain evidence="2">cv. RG33-2</strain>
    </source>
</reference>
<organism evidence="1 2">
    <name type="scientific">Trema orientale</name>
    <name type="common">Charcoal tree</name>
    <name type="synonym">Celtis orientalis</name>
    <dbReference type="NCBI Taxonomy" id="63057"/>
    <lineage>
        <taxon>Eukaryota</taxon>
        <taxon>Viridiplantae</taxon>
        <taxon>Streptophyta</taxon>
        <taxon>Embryophyta</taxon>
        <taxon>Tracheophyta</taxon>
        <taxon>Spermatophyta</taxon>
        <taxon>Magnoliopsida</taxon>
        <taxon>eudicotyledons</taxon>
        <taxon>Gunneridae</taxon>
        <taxon>Pentapetalae</taxon>
        <taxon>rosids</taxon>
        <taxon>fabids</taxon>
        <taxon>Rosales</taxon>
        <taxon>Cannabaceae</taxon>
        <taxon>Trema</taxon>
    </lineage>
</organism>
<proteinExistence type="predicted"/>